<dbReference type="Pfam" id="PF03870">
    <property type="entry name" value="RNA_pol_Rpb8"/>
    <property type="match status" value="1"/>
</dbReference>
<evidence type="ECO:0000256" key="1">
    <source>
        <dbReference type="ARBA" id="ARBA00004123"/>
    </source>
</evidence>
<name>L8GLK9_ACACF</name>
<comment type="similarity">
    <text evidence="2 4">Belongs to the eukaryotic RPB8 RNA polymerase subunit family.</text>
</comment>
<comment type="function">
    <text evidence="4">DNA-dependent RNA polymerase catalyzes the transcription of DNA into RNA using the four ribonucleoside triphosphates as substrates. Common component of RNA polymerases I, II and III which synthesize ribosomal RNA precursors, mRNA precursors and many functional non-coding RNAs, and small RNAs, such as 5S rRNA and tRNAs, respectively.</text>
</comment>
<comment type="subcellular location">
    <subcellularLocation>
        <location evidence="1">Nucleus</location>
    </subcellularLocation>
</comment>
<dbReference type="AlphaFoldDB" id="L8GLK9"/>
<dbReference type="GO" id="GO:0005736">
    <property type="term" value="C:RNA polymerase I complex"/>
    <property type="evidence" value="ECO:0007669"/>
    <property type="project" value="TreeGrafter"/>
</dbReference>
<dbReference type="PANTHER" id="PTHR10917:SF0">
    <property type="entry name" value="DNA-DIRECTED RNA POLYMERASES I, II, AND III SUBUNIT RPABC3"/>
    <property type="match status" value="1"/>
</dbReference>
<dbReference type="Proteomes" id="UP000011083">
    <property type="component" value="Unassembled WGS sequence"/>
</dbReference>
<keyword evidence="3 4" id="KW-0539">Nucleus</keyword>
<evidence type="ECO:0000313" key="5">
    <source>
        <dbReference type="EMBL" id="ELR13965.1"/>
    </source>
</evidence>
<dbReference type="PIRSF" id="PIRSF000779">
    <property type="entry name" value="RNA_pol_Rpb8"/>
    <property type="match status" value="1"/>
</dbReference>
<dbReference type="GeneID" id="14914600"/>
<accession>L8GLK9</accession>
<dbReference type="GO" id="GO:0003899">
    <property type="term" value="F:DNA-directed RNA polymerase activity"/>
    <property type="evidence" value="ECO:0007669"/>
    <property type="project" value="UniProtKB-UniRule"/>
</dbReference>
<dbReference type="OrthoDB" id="20018at2759"/>
<dbReference type="PANTHER" id="PTHR10917">
    <property type="entry name" value="DNA-DIRECTED RNA POLYMERASES I, II, AND III SUBUNIT RPABC3"/>
    <property type="match status" value="1"/>
</dbReference>
<dbReference type="STRING" id="1257118.L8GLK9"/>
<dbReference type="InterPro" id="IPR012340">
    <property type="entry name" value="NA-bd_OB-fold"/>
</dbReference>
<protein>
    <recommendedName>
        <fullName evidence="4">DNA-directed RNA polymerases I, II, and III subunit RPABC3</fullName>
    </recommendedName>
</protein>
<dbReference type="RefSeq" id="XP_004335978.1">
    <property type="nucleotide sequence ID" value="XM_004335930.1"/>
</dbReference>
<dbReference type="GO" id="GO:0005666">
    <property type="term" value="C:RNA polymerase III complex"/>
    <property type="evidence" value="ECO:0007669"/>
    <property type="project" value="TreeGrafter"/>
</dbReference>
<dbReference type="GO" id="GO:0005665">
    <property type="term" value="C:RNA polymerase II, core complex"/>
    <property type="evidence" value="ECO:0007669"/>
    <property type="project" value="UniProtKB-UniRule"/>
</dbReference>
<sequence length="140" mass="15764">MASFFEDTFEVKNIDPEGKIFDKVSRLECSSVSYDMQLLLDVNTDIYPVELGDKLTVALAKSLTDNEMDDGIFDQSGRASLADEYEYVMYGKVFKCLEDKGSKVSTFVSFGGLLMMLKGDAAQLEKITVDHRIYLLMRKA</sequence>
<evidence type="ECO:0000256" key="4">
    <source>
        <dbReference type="PIRNR" id="PIRNR000779"/>
    </source>
</evidence>
<organism evidence="5 6">
    <name type="scientific">Acanthamoeba castellanii (strain ATCC 30010 / Neff)</name>
    <dbReference type="NCBI Taxonomy" id="1257118"/>
    <lineage>
        <taxon>Eukaryota</taxon>
        <taxon>Amoebozoa</taxon>
        <taxon>Discosea</taxon>
        <taxon>Longamoebia</taxon>
        <taxon>Centramoebida</taxon>
        <taxon>Acanthamoebidae</taxon>
        <taxon>Acanthamoeba</taxon>
    </lineage>
</organism>
<dbReference type="VEuPathDB" id="AmoebaDB:ACA1_365330"/>
<dbReference type="OMA" id="KEDDKGW"/>
<dbReference type="SMART" id="SM00658">
    <property type="entry name" value="RPOL8c"/>
    <property type="match status" value="1"/>
</dbReference>
<proteinExistence type="inferred from homology"/>
<dbReference type="SUPFAM" id="SSF50249">
    <property type="entry name" value="Nucleic acid-binding proteins"/>
    <property type="match status" value="1"/>
</dbReference>
<evidence type="ECO:0000256" key="3">
    <source>
        <dbReference type="ARBA" id="ARBA00023242"/>
    </source>
</evidence>
<gene>
    <name evidence="5" type="ORF">ACA1_365330</name>
</gene>
<reference evidence="5 6" key="1">
    <citation type="journal article" date="2013" name="Genome Biol.">
        <title>Genome of Acanthamoeba castellanii highlights extensive lateral gene transfer and early evolution of tyrosine kinase signaling.</title>
        <authorList>
            <person name="Clarke M."/>
            <person name="Lohan A.J."/>
            <person name="Liu B."/>
            <person name="Lagkouvardos I."/>
            <person name="Roy S."/>
            <person name="Zafar N."/>
            <person name="Bertelli C."/>
            <person name="Schilde C."/>
            <person name="Kianianmomeni A."/>
            <person name="Burglin T.R."/>
            <person name="Frech C."/>
            <person name="Turcotte B."/>
            <person name="Kopec K.O."/>
            <person name="Synnott J.M."/>
            <person name="Choo C."/>
            <person name="Paponov I."/>
            <person name="Finkler A."/>
            <person name="Soon Heng Tan C."/>
            <person name="Hutchins A.P."/>
            <person name="Weinmeier T."/>
            <person name="Rattei T."/>
            <person name="Chu J.S."/>
            <person name="Gimenez G."/>
            <person name="Irimia M."/>
            <person name="Rigden D.J."/>
            <person name="Fitzpatrick D.A."/>
            <person name="Lorenzo-Morales J."/>
            <person name="Bateman A."/>
            <person name="Chiu C.H."/>
            <person name="Tang P."/>
            <person name="Hegemann P."/>
            <person name="Fromm H."/>
            <person name="Raoult D."/>
            <person name="Greub G."/>
            <person name="Miranda-Saavedra D."/>
            <person name="Chen N."/>
            <person name="Nash P."/>
            <person name="Ginger M.L."/>
            <person name="Horn M."/>
            <person name="Schaap P."/>
            <person name="Caler L."/>
            <person name="Loftus B."/>
        </authorList>
    </citation>
    <scope>NUCLEOTIDE SEQUENCE [LARGE SCALE GENOMIC DNA]</scope>
    <source>
        <strain evidence="5 6">Neff</strain>
    </source>
</reference>
<dbReference type="EMBL" id="KB008073">
    <property type="protein sequence ID" value="ELR13965.1"/>
    <property type="molecule type" value="Genomic_DNA"/>
</dbReference>
<dbReference type="InterPro" id="IPR005570">
    <property type="entry name" value="RPABC3"/>
</dbReference>
<dbReference type="GO" id="GO:0006351">
    <property type="term" value="P:DNA-templated transcription"/>
    <property type="evidence" value="ECO:0007669"/>
    <property type="project" value="UniProtKB-UniRule"/>
</dbReference>
<keyword evidence="6" id="KW-1185">Reference proteome</keyword>
<dbReference type="Gene3D" id="2.40.50.140">
    <property type="entry name" value="Nucleic acid-binding proteins"/>
    <property type="match status" value="1"/>
</dbReference>
<evidence type="ECO:0000256" key="2">
    <source>
        <dbReference type="ARBA" id="ARBA00008912"/>
    </source>
</evidence>
<dbReference type="KEGG" id="acan:ACA1_365330"/>
<evidence type="ECO:0000313" key="6">
    <source>
        <dbReference type="Proteomes" id="UP000011083"/>
    </source>
</evidence>